<evidence type="ECO:0000259" key="3">
    <source>
        <dbReference type="Pfam" id="PF16344"/>
    </source>
</evidence>
<dbReference type="Gene3D" id="3.55.50.30">
    <property type="match status" value="1"/>
</dbReference>
<dbReference type="Proteomes" id="UP001139521">
    <property type="component" value="Unassembled WGS sequence"/>
</dbReference>
<accession>A0A9X1ZXN2</accession>
<name>A0A9X1ZXN2_9FLAO</name>
<evidence type="ECO:0000256" key="1">
    <source>
        <dbReference type="SAM" id="Phobius"/>
    </source>
</evidence>
<dbReference type="InterPro" id="IPR006860">
    <property type="entry name" value="FecR"/>
</dbReference>
<feature type="transmembrane region" description="Helical" evidence="1">
    <location>
        <begin position="80"/>
        <end position="101"/>
    </location>
</feature>
<keyword evidence="5" id="KW-1185">Reference proteome</keyword>
<evidence type="ECO:0000313" key="4">
    <source>
        <dbReference type="EMBL" id="MCL6220453.1"/>
    </source>
</evidence>
<keyword evidence="1" id="KW-0812">Transmembrane</keyword>
<feature type="domain" description="Protein FecR C-terminal" evidence="3">
    <location>
        <begin position="317"/>
        <end position="386"/>
    </location>
</feature>
<keyword evidence="1" id="KW-0472">Membrane</keyword>
<dbReference type="InterPro" id="IPR012373">
    <property type="entry name" value="Ferrdict_sens_TM"/>
</dbReference>
<proteinExistence type="predicted"/>
<dbReference type="PANTHER" id="PTHR30273">
    <property type="entry name" value="PERIPLASMIC SIGNAL SENSOR AND SIGMA FACTOR ACTIVATOR FECR-RELATED"/>
    <property type="match status" value="1"/>
</dbReference>
<dbReference type="RefSeq" id="WP_249603151.1">
    <property type="nucleotide sequence ID" value="NZ_JAKHSK010000041.1"/>
</dbReference>
<dbReference type="Pfam" id="PF16344">
    <property type="entry name" value="FecR_C"/>
    <property type="match status" value="1"/>
</dbReference>
<dbReference type="EMBL" id="JAKHSK010000041">
    <property type="protein sequence ID" value="MCL6220453.1"/>
    <property type="molecule type" value="Genomic_DNA"/>
</dbReference>
<evidence type="ECO:0000259" key="2">
    <source>
        <dbReference type="Pfam" id="PF04773"/>
    </source>
</evidence>
<dbReference type="Gene3D" id="2.60.120.1440">
    <property type="match status" value="1"/>
</dbReference>
<dbReference type="InterPro" id="IPR032508">
    <property type="entry name" value="FecR_C"/>
</dbReference>
<protein>
    <submittedName>
        <fullName evidence="4">FecR family protein</fullName>
    </submittedName>
</protein>
<evidence type="ECO:0000313" key="5">
    <source>
        <dbReference type="Proteomes" id="UP001139521"/>
    </source>
</evidence>
<dbReference type="PANTHER" id="PTHR30273:SF2">
    <property type="entry name" value="PROTEIN FECR"/>
    <property type="match status" value="1"/>
</dbReference>
<organism evidence="4 5">
    <name type="scientific">Zunongwangia pacifica</name>
    <dbReference type="NCBI Taxonomy" id="2911062"/>
    <lineage>
        <taxon>Bacteria</taxon>
        <taxon>Pseudomonadati</taxon>
        <taxon>Bacteroidota</taxon>
        <taxon>Flavobacteriia</taxon>
        <taxon>Flavobacteriales</taxon>
        <taxon>Flavobacteriaceae</taxon>
        <taxon>Zunongwangia</taxon>
    </lineage>
</organism>
<dbReference type="GO" id="GO:0016989">
    <property type="term" value="F:sigma factor antagonist activity"/>
    <property type="evidence" value="ECO:0007669"/>
    <property type="project" value="TreeGrafter"/>
</dbReference>
<comment type="caution">
    <text evidence="4">The sequence shown here is derived from an EMBL/GenBank/DDBJ whole genome shotgun (WGS) entry which is preliminary data.</text>
</comment>
<reference evidence="4" key="1">
    <citation type="submission" date="2022-01" db="EMBL/GenBank/DDBJ databases">
        <title>Genome sequencing of Zunongwangia sp. M21534 genome.</title>
        <authorList>
            <person name="Chen Y."/>
            <person name="Dong C."/>
            <person name="Shao Z."/>
        </authorList>
    </citation>
    <scope>NUCLEOTIDE SEQUENCE</scope>
    <source>
        <strain evidence="4">MCCC M21534</strain>
    </source>
</reference>
<sequence length="387" mass="44680">MNSQIRHFIVKYLNHSASESELDELSKWLKDPAHLKQFRSFVRIDYAIDHIMEDFNTEQEKKELLSRIRKMQQHTKVKKLWMRISGVAASVLIMVSLYFFFERETEQSAVGVNPILTNNQIETLKKKAVLVTETGEEITLEEGSFVKTHNASSNEEGLVYNKSAINKSKITFNRLTVPRGGQFFVKLSDGTEVWLNSGTELKYPVHFIKGQSRQVELVYGEAFFDVSPSSEHLGADFKVVHQQQEIQVLGTEFNIKAYPTDDDVYTTLVEGMVKINTPEDSFVLSPKQQSTLNLKTYTLSIDSVNLKEETSWVNGEYIFRQKSLKEIMSVLSRWYDIDVVFEDRGLEDAKLVGRIQKDQEITEILDRIKNFGIIQNYEINEKQIILK</sequence>
<feature type="domain" description="FecR protein" evidence="2">
    <location>
        <begin position="175"/>
        <end position="274"/>
    </location>
</feature>
<dbReference type="Pfam" id="PF04773">
    <property type="entry name" value="FecR"/>
    <property type="match status" value="1"/>
</dbReference>
<gene>
    <name evidence="4" type="ORF">L1967_19355</name>
</gene>
<keyword evidence="1" id="KW-1133">Transmembrane helix</keyword>
<dbReference type="AlphaFoldDB" id="A0A9X1ZXN2"/>